<name>A0A0U1M1M8_TALIS</name>
<evidence type="ECO:0000256" key="1">
    <source>
        <dbReference type="SAM" id="Phobius"/>
    </source>
</evidence>
<keyword evidence="3" id="KW-1185">Reference proteome</keyword>
<evidence type="ECO:0000313" key="3">
    <source>
        <dbReference type="Proteomes" id="UP000054383"/>
    </source>
</evidence>
<feature type="transmembrane region" description="Helical" evidence="1">
    <location>
        <begin position="296"/>
        <end position="321"/>
    </location>
</feature>
<feature type="transmembrane region" description="Helical" evidence="1">
    <location>
        <begin position="131"/>
        <end position="154"/>
    </location>
</feature>
<gene>
    <name evidence="2" type="ORF">PISL3812_06513</name>
</gene>
<proteinExistence type="predicted"/>
<keyword evidence="1" id="KW-0812">Transmembrane</keyword>
<sequence>MASLGEYVQKMYLAPRGTAQSALGPSLYVTSLIYAIIATLLQYVYGQVFVTLAAVEDPNPTIYTRIDSLATSEDPISDTGKKPVTSSPSNTTGYLRARGGFLSCFRGFWVFQLLTTGVFLIMLPFRLLGPIGYFLGSVIAMALLSNVQVLWVHVVISKPSTKSLWSRLPPFRRTLTRIASTVFLRTVAVQIVWRIITPIMTTIVTGPLPNSGNIYKYTLGNIGLLSLGLVVSVLIQMPAEVIFFRVAASMLSADEEPIVPFDRTFGGKVTPEILGGSGKIGIVDAWRSFSRESQVLVIKAIVWNFGIQVALLFAFGIVFVLETLII</sequence>
<feature type="transmembrane region" description="Helical" evidence="1">
    <location>
        <begin position="104"/>
        <end position="125"/>
    </location>
</feature>
<dbReference type="Proteomes" id="UP000054383">
    <property type="component" value="Unassembled WGS sequence"/>
</dbReference>
<keyword evidence="1" id="KW-0472">Membrane</keyword>
<dbReference type="AlphaFoldDB" id="A0A0U1M1M8"/>
<dbReference type="EMBL" id="CVMT01000006">
    <property type="protein sequence ID" value="CRG89477.1"/>
    <property type="molecule type" value="Genomic_DNA"/>
</dbReference>
<feature type="transmembrane region" description="Helical" evidence="1">
    <location>
        <begin position="216"/>
        <end position="235"/>
    </location>
</feature>
<dbReference type="STRING" id="28573.A0A0U1M1M8"/>
<feature type="transmembrane region" description="Helical" evidence="1">
    <location>
        <begin position="32"/>
        <end position="55"/>
    </location>
</feature>
<evidence type="ECO:0000313" key="2">
    <source>
        <dbReference type="EMBL" id="CRG89477.1"/>
    </source>
</evidence>
<dbReference type="OMA" id="WSCFRGF"/>
<feature type="transmembrane region" description="Helical" evidence="1">
    <location>
        <begin position="175"/>
        <end position="196"/>
    </location>
</feature>
<dbReference type="OrthoDB" id="2896006at2759"/>
<reference evidence="2 3" key="1">
    <citation type="submission" date="2015-04" db="EMBL/GenBank/DDBJ databases">
        <authorList>
            <person name="Syromyatnikov M.Y."/>
            <person name="Popov V.N."/>
        </authorList>
    </citation>
    <scope>NUCLEOTIDE SEQUENCE [LARGE SCALE GENOMIC DNA]</scope>
    <source>
        <strain evidence="2">WF-38-12</strain>
    </source>
</reference>
<organism evidence="2 3">
    <name type="scientific">Talaromyces islandicus</name>
    <name type="common">Penicillium islandicum</name>
    <dbReference type="NCBI Taxonomy" id="28573"/>
    <lineage>
        <taxon>Eukaryota</taxon>
        <taxon>Fungi</taxon>
        <taxon>Dikarya</taxon>
        <taxon>Ascomycota</taxon>
        <taxon>Pezizomycotina</taxon>
        <taxon>Eurotiomycetes</taxon>
        <taxon>Eurotiomycetidae</taxon>
        <taxon>Eurotiales</taxon>
        <taxon>Trichocomaceae</taxon>
        <taxon>Talaromyces</taxon>
        <taxon>Talaromyces sect. Islandici</taxon>
    </lineage>
</organism>
<keyword evidence="1" id="KW-1133">Transmembrane helix</keyword>
<protein>
    <submittedName>
        <fullName evidence="2">Uncharacterized protein</fullName>
    </submittedName>
</protein>
<accession>A0A0U1M1M8</accession>